<sequence length="114" mass="11921">MTAHGIGMAGEGLPSAPPESGRPGSGPGPWTTRQFVAVAPSRDPHADGAWRVPHYRRHTHPCPGPRPAGPVPAVSCPPGRWPWHPPIALVRPRTDGHTVSQPVPIGHAACGGLR</sequence>
<evidence type="ECO:0000256" key="1">
    <source>
        <dbReference type="SAM" id="MobiDB-lite"/>
    </source>
</evidence>
<accession>A0ABU4ME35</accession>
<feature type="region of interest" description="Disordered" evidence="1">
    <location>
        <begin position="1"/>
        <end position="32"/>
    </location>
</feature>
<name>A0ABU4ME35_9ACTN</name>
<proteinExistence type="predicted"/>
<dbReference type="EMBL" id="JARAWP010000040">
    <property type="protein sequence ID" value="MDX3024953.1"/>
    <property type="molecule type" value="Genomic_DNA"/>
</dbReference>
<gene>
    <name evidence="2" type="ORF">PV666_44880</name>
</gene>
<dbReference type="Proteomes" id="UP001272987">
    <property type="component" value="Unassembled WGS sequence"/>
</dbReference>
<protein>
    <submittedName>
        <fullName evidence="2">Uncharacterized protein</fullName>
    </submittedName>
</protein>
<organism evidence="2 3">
    <name type="scientific">Streptomyces acidiscabies</name>
    <dbReference type="NCBI Taxonomy" id="42234"/>
    <lineage>
        <taxon>Bacteria</taxon>
        <taxon>Bacillati</taxon>
        <taxon>Actinomycetota</taxon>
        <taxon>Actinomycetes</taxon>
        <taxon>Kitasatosporales</taxon>
        <taxon>Streptomycetaceae</taxon>
        <taxon>Streptomyces</taxon>
    </lineage>
</organism>
<dbReference type="RefSeq" id="WP_319167328.1">
    <property type="nucleotide sequence ID" value="NZ_JARAWP010000040.1"/>
</dbReference>
<keyword evidence="3" id="KW-1185">Reference proteome</keyword>
<evidence type="ECO:0000313" key="2">
    <source>
        <dbReference type="EMBL" id="MDX3024953.1"/>
    </source>
</evidence>
<comment type="caution">
    <text evidence="2">The sequence shown here is derived from an EMBL/GenBank/DDBJ whole genome shotgun (WGS) entry which is preliminary data.</text>
</comment>
<evidence type="ECO:0000313" key="3">
    <source>
        <dbReference type="Proteomes" id="UP001272987"/>
    </source>
</evidence>
<reference evidence="2 3" key="1">
    <citation type="journal article" date="2023" name="Microb. Genom.">
        <title>Mesoterricola silvestris gen. nov., sp. nov., Mesoterricola sediminis sp. nov., Geothrix oryzae sp. nov., Geothrix edaphica sp. nov., Geothrix rubra sp. nov., and Geothrix limicola sp. nov., six novel members of Acidobacteriota isolated from soils.</title>
        <authorList>
            <person name="Weisberg A.J."/>
            <person name="Pearce E."/>
            <person name="Kramer C.G."/>
            <person name="Chang J.H."/>
            <person name="Clarke C.R."/>
        </authorList>
    </citation>
    <scope>NUCLEOTIDE SEQUENCE [LARGE SCALE GENOMIC DNA]</scope>
    <source>
        <strain evidence="2 3">NB05-1H</strain>
    </source>
</reference>